<name>A0A7S0HWE8_9CRYP</name>
<organism evidence="2">
    <name type="scientific">Hanusia phi</name>
    <dbReference type="NCBI Taxonomy" id="3032"/>
    <lineage>
        <taxon>Eukaryota</taxon>
        <taxon>Cryptophyceae</taxon>
        <taxon>Pyrenomonadales</taxon>
        <taxon>Geminigeraceae</taxon>
        <taxon>Hanusia</taxon>
    </lineage>
</organism>
<sequence>MMASMAREGWRQGEGEGEGRRRCGEKRNSMKAVMVAAMFLAITARTSAFSVSQDSSSSMKLRCAFTAPAASSGLQAAGQRKAVCLRQKNTRDDGASEEEVQKAIEYYKDLMRTNNRGKGYWMDDFFPFMNMVRNIQQGIKRNFVQKSGEDYLKEAASEGLLDISSSPFAPISSLPDMPAAKAEVEQKEPELKQEVAKSEPKDDEDLAELKKKMEEAKKKKKQKK</sequence>
<evidence type="ECO:0000256" key="1">
    <source>
        <dbReference type="SAM" id="MobiDB-lite"/>
    </source>
</evidence>
<evidence type="ECO:0000313" key="2">
    <source>
        <dbReference type="EMBL" id="CAD8503978.1"/>
    </source>
</evidence>
<feature type="compositionally biased region" description="Basic and acidic residues" evidence="1">
    <location>
        <begin position="8"/>
        <end position="25"/>
    </location>
</feature>
<feature type="region of interest" description="Disordered" evidence="1">
    <location>
        <begin position="172"/>
        <end position="224"/>
    </location>
</feature>
<feature type="compositionally biased region" description="Basic and acidic residues" evidence="1">
    <location>
        <begin position="182"/>
        <end position="200"/>
    </location>
</feature>
<dbReference type="EMBL" id="HBEO01031378">
    <property type="protein sequence ID" value="CAD8503978.1"/>
    <property type="molecule type" value="Transcribed_RNA"/>
</dbReference>
<gene>
    <name evidence="2" type="ORF">HPHI1048_LOCUS21272</name>
</gene>
<proteinExistence type="predicted"/>
<protein>
    <submittedName>
        <fullName evidence="2">Uncharacterized protein</fullName>
    </submittedName>
</protein>
<reference evidence="2" key="1">
    <citation type="submission" date="2021-01" db="EMBL/GenBank/DDBJ databases">
        <authorList>
            <person name="Corre E."/>
            <person name="Pelletier E."/>
            <person name="Niang G."/>
            <person name="Scheremetjew M."/>
            <person name="Finn R."/>
            <person name="Kale V."/>
            <person name="Holt S."/>
            <person name="Cochrane G."/>
            <person name="Meng A."/>
            <person name="Brown T."/>
            <person name="Cohen L."/>
        </authorList>
    </citation>
    <scope>NUCLEOTIDE SEQUENCE</scope>
    <source>
        <strain evidence="2">CCMP325</strain>
    </source>
</reference>
<dbReference type="AlphaFoldDB" id="A0A7S0HWE8"/>
<feature type="compositionally biased region" description="Basic and acidic residues" evidence="1">
    <location>
        <begin position="207"/>
        <end position="217"/>
    </location>
</feature>
<accession>A0A7S0HWE8</accession>
<feature type="region of interest" description="Disordered" evidence="1">
    <location>
        <begin position="1"/>
        <end position="25"/>
    </location>
</feature>